<sequence>MTWPHRGPDVRDQWTTVRGRVVHSLTIGGTEGTGETSSAGGPLVVVVPGLGLPSYTLPTARALAARGLDCVVLDLPGFGSSQPRPTRPNIHAAGLMAARWVEAEASGRPVVVVGHSTGAQAALTAGLALSAHRRGLAVVLAGPTFAPEQRRLHRLARATPFAYRHDPPSELNPAELYRGRTGVVAMLHSGLRDAPEKRIAHLPVPVTLTAGAHDSFAPVEWLDLLARSARSAPRVRTSLLDGSHNNLFTHPEQVGALVALAAEDAACGDDDPRSSTSGG</sequence>
<dbReference type="InterPro" id="IPR000073">
    <property type="entry name" value="AB_hydrolase_1"/>
</dbReference>
<reference evidence="3" key="1">
    <citation type="journal article" date="2019" name="Int. J. Syst. Evol. Microbiol.">
        <title>The Global Catalogue of Microorganisms (GCM) 10K type strain sequencing project: providing services to taxonomists for standard genome sequencing and annotation.</title>
        <authorList>
            <consortium name="The Broad Institute Genomics Platform"/>
            <consortium name="The Broad Institute Genome Sequencing Center for Infectious Disease"/>
            <person name="Wu L."/>
            <person name="Ma J."/>
        </authorList>
    </citation>
    <scope>NUCLEOTIDE SEQUENCE [LARGE SCALE GENOMIC DNA]</scope>
    <source>
        <strain evidence="3">CCUG 57508</strain>
    </source>
</reference>
<dbReference type="Gene3D" id="3.40.50.1820">
    <property type="entry name" value="alpha/beta hydrolase"/>
    <property type="match status" value="1"/>
</dbReference>
<keyword evidence="2" id="KW-0378">Hydrolase</keyword>
<dbReference type="PANTHER" id="PTHR43798">
    <property type="entry name" value="MONOACYLGLYCEROL LIPASE"/>
    <property type="match status" value="1"/>
</dbReference>
<dbReference type="Pfam" id="PF12697">
    <property type="entry name" value="Abhydrolase_6"/>
    <property type="match status" value="1"/>
</dbReference>
<dbReference type="Proteomes" id="UP001597046">
    <property type="component" value="Unassembled WGS sequence"/>
</dbReference>
<dbReference type="EMBL" id="JBHTKH010000017">
    <property type="protein sequence ID" value="MFD1056291.1"/>
    <property type="molecule type" value="Genomic_DNA"/>
</dbReference>
<proteinExistence type="predicted"/>
<evidence type="ECO:0000313" key="3">
    <source>
        <dbReference type="Proteomes" id="UP001597046"/>
    </source>
</evidence>
<feature type="domain" description="AB hydrolase-1" evidence="1">
    <location>
        <begin position="44"/>
        <end position="254"/>
    </location>
</feature>
<comment type="caution">
    <text evidence="2">The sequence shown here is derived from an EMBL/GenBank/DDBJ whole genome shotgun (WGS) entry which is preliminary data.</text>
</comment>
<evidence type="ECO:0000313" key="2">
    <source>
        <dbReference type="EMBL" id="MFD1056291.1"/>
    </source>
</evidence>
<organism evidence="2 3">
    <name type="scientific">Terrabacter terrigena</name>
    <dbReference type="NCBI Taxonomy" id="574718"/>
    <lineage>
        <taxon>Bacteria</taxon>
        <taxon>Bacillati</taxon>
        <taxon>Actinomycetota</taxon>
        <taxon>Actinomycetes</taxon>
        <taxon>Micrococcales</taxon>
        <taxon>Intrasporangiaceae</taxon>
        <taxon>Terrabacter</taxon>
    </lineage>
</organism>
<dbReference type="InterPro" id="IPR050266">
    <property type="entry name" value="AB_hydrolase_sf"/>
</dbReference>
<dbReference type="RefSeq" id="WP_386054351.1">
    <property type="nucleotide sequence ID" value="NZ_JBHTKH010000017.1"/>
</dbReference>
<gene>
    <name evidence="2" type="ORF">ACFQ2V_18415</name>
</gene>
<dbReference type="GO" id="GO:0016787">
    <property type="term" value="F:hydrolase activity"/>
    <property type="evidence" value="ECO:0007669"/>
    <property type="project" value="UniProtKB-KW"/>
</dbReference>
<dbReference type="SUPFAM" id="SSF53474">
    <property type="entry name" value="alpha/beta-Hydrolases"/>
    <property type="match status" value="1"/>
</dbReference>
<protein>
    <submittedName>
        <fullName evidence="2">Alpha/beta fold hydrolase</fullName>
    </submittedName>
</protein>
<accession>A0ABW3N0A9</accession>
<keyword evidence="3" id="KW-1185">Reference proteome</keyword>
<dbReference type="InterPro" id="IPR029058">
    <property type="entry name" value="AB_hydrolase_fold"/>
</dbReference>
<evidence type="ECO:0000259" key="1">
    <source>
        <dbReference type="Pfam" id="PF12697"/>
    </source>
</evidence>
<dbReference type="PANTHER" id="PTHR43798:SF5">
    <property type="entry name" value="MONOACYLGLYCEROL LIPASE ABHD6"/>
    <property type="match status" value="1"/>
</dbReference>
<name>A0ABW3N0A9_9MICO</name>